<protein>
    <submittedName>
        <fullName evidence="8">Facilitated trehalose transporter Tret1-like isoform X1</fullName>
    </submittedName>
</protein>
<keyword evidence="5" id="KW-0325">Glycoprotein</keyword>
<organism evidence="8">
    <name type="scientific">Diabrotica virgifera virgifera</name>
    <name type="common">western corn rootworm</name>
    <dbReference type="NCBI Taxonomy" id="50390"/>
    <lineage>
        <taxon>Eukaryota</taxon>
        <taxon>Metazoa</taxon>
        <taxon>Ecdysozoa</taxon>
        <taxon>Arthropoda</taxon>
        <taxon>Hexapoda</taxon>
        <taxon>Insecta</taxon>
        <taxon>Pterygota</taxon>
        <taxon>Neoptera</taxon>
        <taxon>Endopterygota</taxon>
        <taxon>Coleoptera</taxon>
        <taxon>Polyphaga</taxon>
        <taxon>Cucujiformia</taxon>
        <taxon>Chrysomeloidea</taxon>
        <taxon>Chrysomelidae</taxon>
        <taxon>Galerucinae</taxon>
        <taxon>Diabroticina</taxon>
        <taxon>Diabroticites</taxon>
        <taxon>Diabrotica</taxon>
    </lineage>
</organism>
<dbReference type="InterPro" id="IPR036259">
    <property type="entry name" value="MFS_trans_sf"/>
</dbReference>
<dbReference type="InterPro" id="IPR003663">
    <property type="entry name" value="Sugar/inositol_transpt"/>
</dbReference>
<evidence type="ECO:0000256" key="4">
    <source>
        <dbReference type="ARBA" id="ARBA00023136"/>
    </source>
</evidence>
<dbReference type="OrthoDB" id="6612291at2759"/>
<dbReference type="InterPro" id="IPR005828">
    <property type="entry name" value="MFS_sugar_transport-like"/>
</dbReference>
<keyword evidence="4 6" id="KW-0472">Membrane</keyword>
<feature type="transmembrane region" description="Helical" evidence="6">
    <location>
        <begin position="175"/>
        <end position="195"/>
    </location>
</feature>
<name>A0A6P7FMW1_DIAVI</name>
<sequence>MKEIQLSVFPAFNFLKRDSGNEHPEGNESGKKKVSRYSPIFNQTLTAVGPWILTIMAGMTFGYSAILLPQLKSGVENTFTITKMEESWIASLAALPMALGCVFGGISLEKFGRKTTHLIICLPMFLGWLLMFLAHDINMIFIGRFITGLMTGMVAAACSVYIAETSEPSYRAFSLGLIVACASFGIFFVHLFGTFLSWKLTALICSMFAVIAQIVIPFTAESPSWLLSKDKVEEAKKSFLWCRGDSEEATKEFEAMLSQKNEQEKDKEETKFKHLFVPEFLKPLGILCVYISANQWSGINAMPFYYVRIMKETIGEDINDYVATLVVDAVRCFMSLLASALLKRYNRRPLAIISGFGAAVSLFVLSFYTYIITAFPTIRSGYIPMACLVSFMIFVCIGFQPLPWSLVGELFPIKSRSIGGGLTSCIAFLALLSIVKTMPDLFEMYNISGVFLIFGIVSLVATIFVCFFLPETKDKTLQEIEEEFRGKEKKFIENTRI</sequence>
<dbReference type="InterPro" id="IPR050549">
    <property type="entry name" value="MFS_Trehalose_Transporter"/>
</dbReference>
<dbReference type="PRINTS" id="PR00171">
    <property type="entry name" value="SUGRTRNSPORT"/>
</dbReference>
<dbReference type="Gene3D" id="1.20.1250.20">
    <property type="entry name" value="MFS general substrate transporter like domains"/>
    <property type="match status" value="1"/>
</dbReference>
<evidence type="ECO:0000256" key="2">
    <source>
        <dbReference type="ARBA" id="ARBA00022692"/>
    </source>
</evidence>
<keyword evidence="2 6" id="KW-0812">Transmembrane</keyword>
<evidence type="ECO:0000259" key="7">
    <source>
        <dbReference type="PROSITE" id="PS50850"/>
    </source>
</evidence>
<dbReference type="InterPro" id="IPR005829">
    <property type="entry name" value="Sugar_transporter_CS"/>
</dbReference>
<dbReference type="PROSITE" id="PS50850">
    <property type="entry name" value="MFS"/>
    <property type="match status" value="1"/>
</dbReference>
<reference evidence="8" key="1">
    <citation type="submission" date="2025-08" db="UniProtKB">
        <authorList>
            <consortium name="RefSeq"/>
        </authorList>
    </citation>
    <scope>IDENTIFICATION</scope>
    <source>
        <tissue evidence="8">Whole insect</tissue>
    </source>
</reference>
<feature type="transmembrane region" description="Helical" evidence="6">
    <location>
        <begin position="383"/>
        <end position="406"/>
    </location>
</feature>
<proteinExistence type="predicted"/>
<feature type="transmembrane region" description="Helical" evidence="6">
    <location>
        <begin position="141"/>
        <end position="163"/>
    </location>
</feature>
<dbReference type="InterPro" id="IPR020846">
    <property type="entry name" value="MFS_dom"/>
</dbReference>
<keyword evidence="3 6" id="KW-1133">Transmembrane helix</keyword>
<feature type="domain" description="Major facilitator superfamily (MFS) profile" evidence="7">
    <location>
        <begin position="50"/>
        <end position="473"/>
    </location>
</feature>
<dbReference type="InParanoid" id="A0A6P7FMW1"/>
<evidence type="ECO:0000256" key="6">
    <source>
        <dbReference type="SAM" id="Phobius"/>
    </source>
</evidence>
<dbReference type="PROSITE" id="PS00217">
    <property type="entry name" value="SUGAR_TRANSPORT_2"/>
    <property type="match status" value="1"/>
</dbReference>
<evidence type="ECO:0000313" key="8">
    <source>
        <dbReference type="RefSeq" id="XP_028134365.1"/>
    </source>
</evidence>
<evidence type="ECO:0000256" key="5">
    <source>
        <dbReference type="ARBA" id="ARBA00023180"/>
    </source>
</evidence>
<dbReference type="GO" id="GO:0022857">
    <property type="term" value="F:transmembrane transporter activity"/>
    <property type="evidence" value="ECO:0007669"/>
    <property type="project" value="InterPro"/>
</dbReference>
<feature type="transmembrane region" description="Helical" evidence="6">
    <location>
        <begin position="418"/>
        <end position="435"/>
    </location>
</feature>
<dbReference type="GO" id="GO:0016020">
    <property type="term" value="C:membrane"/>
    <property type="evidence" value="ECO:0007669"/>
    <property type="project" value="UniProtKB-SubCell"/>
</dbReference>
<dbReference type="AlphaFoldDB" id="A0A6P7FMW1"/>
<feature type="transmembrane region" description="Helical" evidence="6">
    <location>
        <begin position="118"/>
        <end position="135"/>
    </location>
</feature>
<dbReference type="PANTHER" id="PTHR48021:SF68">
    <property type="entry name" value="MAJOR FACILITATOR SUPERFAMILY (MFS) PROFILE DOMAIN-CONTAINING PROTEIN"/>
    <property type="match status" value="1"/>
</dbReference>
<feature type="transmembrane region" description="Helical" evidence="6">
    <location>
        <begin position="447"/>
        <end position="469"/>
    </location>
</feature>
<feature type="transmembrane region" description="Helical" evidence="6">
    <location>
        <begin position="201"/>
        <end position="220"/>
    </location>
</feature>
<feature type="transmembrane region" description="Helical" evidence="6">
    <location>
        <begin position="45"/>
        <end position="68"/>
    </location>
</feature>
<dbReference type="RefSeq" id="XP_028134365.1">
    <property type="nucleotide sequence ID" value="XM_028278564.1"/>
</dbReference>
<feature type="transmembrane region" description="Helical" evidence="6">
    <location>
        <begin position="349"/>
        <end position="371"/>
    </location>
</feature>
<dbReference type="FunFam" id="1.20.1250.20:FF:000249">
    <property type="entry name" value="facilitated trehalose transporter Tret1"/>
    <property type="match status" value="1"/>
</dbReference>
<comment type="subcellular location">
    <subcellularLocation>
        <location evidence="1">Membrane</location>
        <topology evidence="1">Multi-pass membrane protein</topology>
    </subcellularLocation>
</comment>
<gene>
    <name evidence="8" type="primary">LOC114329454</name>
</gene>
<feature type="transmembrane region" description="Helical" evidence="6">
    <location>
        <begin position="88"/>
        <end position="106"/>
    </location>
</feature>
<accession>A0A6P7FMW1</accession>
<evidence type="ECO:0000256" key="3">
    <source>
        <dbReference type="ARBA" id="ARBA00022989"/>
    </source>
</evidence>
<dbReference type="Pfam" id="PF00083">
    <property type="entry name" value="Sugar_tr"/>
    <property type="match status" value="1"/>
</dbReference>
<dbReference type="SUPFAM" id="SSF103473">
    <property type="entry name" value="MFS general substrate transporter"/>
    <property type="match status" value="1"/>
</dbReference>
<evidence type="ECO:0000256" key="1">
    <source>
        <dbReference type="ARBA" id="ARBA00004141"/>
    </source>
</evidence>
<dbReference type="PANTHER" id="PTHR48021">
    <property type="match status" value="1"/>
</dbReference>